<proteinExistence type="predicted"/>
<comment type="caution">
    <text evidence="1">The sequence shown here is derived from an EMBL/GenBank/DDBJ whole genome shotgun (WGS) entry which is preliminary data.</text>
</comment>
<dbReference type="InterPro" id="IPR029063">
    <property type="entry name" value="SAM-dependent_MTases_sf"/>
</dbReference>
<dbReference type="EMBL" id="MGAF01000008">
    <property type="protein sequence ID" value="OGK42374.1"/>
    <property type="molecule type" value="Genomic_DNA"/>
</dbReference>
<dbReference type="STRING" id="1802055.A3A74_08035"/>
<evidence type="ECO:0000313" key="1">
    <source>
        <dbReference type="EMBL" id="OGK42374.1"/>
    </source>
</evidence>
<gene>
    <name evidence="1" type="ORF">A3A74_08035</name>
</gene>
<sequence length="239" mass="26963">MVLVEGKVPWILTSRRLLPEKGDLGQSAMNLLGITFQELRNWGGLHLKLLEIGVGRGLTLQDLKCYGCQIFGIEPTLQVDSKGELKSEYKSRKISDLVYPLMVEDLTEHFNEGTFDIALAVGPNFQNYSSAAPELIARIVTVLKIIKIGGFLTFETQRLTRFGEGISMTKGWLQPPHSFFNLNKFLTYTGIKFEVKERLVPTTESAVIRIFKDKNAIRSLNTSLSEIIINNYSYQIDSK</sequence>
<dbReference type="Gene3D" id="3.40.50.150">
    <property type="entry name" value="Vaccinia Virus protein VP39"/>
    <property type="match status" value="1"/>
</dbReference>
<protein>
    <submittedName>
        <fullName evidence="1">Uncharacterized protein</fullName>
    </submittedName>
</protein>
<dbReference type="SUPFAM" id="SSF53335">
    <property type="entry name" value="S-adenosyl-L-methionine-dependent methyltransferases"/>
    <property type="match status" value="1"/>
</dbReference>
<name>A0A1F7IG76_9BACT</name>
<dbReference type="Proteomes" id="UP000179270">
    <property type="component" value="Unassembled WGS sequence"/>
</dbReference>
<accession>A0A1F7IG76</accession>
<evidence type="ECO:0000313" key="2">
    <source>
        <dbReference type="Proteomes" id="UP000179270"/>
    </source>
</evidence>
<dbReference type="AlphaFoldDB" id="A0A1F7IG76"/>
<organism evidence="1 2">
    <name type="scientific">Candidatus Roizmanbacteria bacterium RIFCSPLOWO2_01_FULL_35_13</name>
    <dbReference type="NCBI Taxonomy" id="1802055"/>
    <lineage>
        <taxon>Bacteria</taxon>
        <taxon>Candidatus Roizmaniibacteriota</taxon>
    </lineage>
</organism>
<reference evidence="1 2" key="1">
    <citation type="journal article" date="2016" name="Nat. Commun.">
        <title>Thousands of microbial genomes shed light on interconnected biogeochemical processes in an aquifer system.</title>
        <authorList>
            <person name="Anantharaman K."/>
            <person name="Brown C.T."/>
            <person name="Hug L.A."/>
            <person name="Sharon I."/>
            <person name="Castelle C.J."/>
            <person name="Probst A.J."/>
            <person name="Thomas B.C."/>
            <person name="Singh A."/>
            <person name="Wilkins M.J."/>
            <person name="Karaoz U."/>
            <person name="Brodie E.L."/>
            <person name="Williams K.H."/>
            <person name="Hubbard S.S."/>
            <person name="Banfield J.F."/>
        </authorList>
    </citation>
    <scope>NUCLEOTIDE SEQUENCE [LARGE SCALE GENOMIC DNA]</scope>
</reference>